<feature type="region of interest" description="Disordered" evidence="1">
    <location>
        <begin position="21"/>
        <end position="46"/>
    </location>
</feature>
<dbReference type="AlphaFoldDB" id="A0A1I1UQI4"/>
<proteinExistence type="predicted"/>
<evidence type="ECO:0000313" key="2">
    <source>
        <dbReference type="EMBL" id="SFD73046.1"/>
    </source>
</evidence>
<evidence type="ECO:0000313" key="3">
    <source>
        <dbReference type="Proteomes" id="UP000199207"/>
    </source>
</evidence>
<protein>
    <submittedName>
        <fullName evidence="2">Uncharacterized protein</fullName>
    </submittedName>
</protein>
<dbReference type="Proteomes" id="UP000199207">
    <property type="component" value="Unassembled WGS sequence"/>
</dbReference>
<organism evidence="2 3">
    <name type="scientific">Streptomyces aidingensis</name>
    <dbReference type="NCBI Taxonomy" id="910347"/>
    <lineage>
        <taxon>Bacteria</taxon>
        <taxon>Bacillati</taxon>
        <taxon>Actinomycetota</taxon>
        <taxon>Actinomycetes</taxon>
        <taxon>Kitasatosporales</taxon>
        <taxon>Streptomycetaceae</taxon>
        <taxon>Streptomyces</taxon>
    </lineage>
</organism>
<name>A0A1I1UQI4_9ACTN</name>
<reference evidence="2 3" key="1">
    <citation type="submission" date="2016-10" db="EMBL/GenBank/DDBJ databases">
        <authorList>
            <person name="de Groot N.N."/>
        </authorList>
    </citation>
    <scope>NUCLEOTIDE SEQUENCE [LARGE SCALE GENOMIC DNA]</scope>
    <source>
        <strain evidence="2 3">CGMCC 4.5739</strain>
    </source>
</reference>
<keyword evidence="3" id="KW-1185">Reference proteome</keyword>
<evidence type="ECO:0000256" key="1">
    <source>
        <dbReference type="SAM" id="MobiDB-lite"/>
    </source>
</evidence>
<accession>A0A1I1UQI4</accession>
<gene>
    <name evidence="2" type="ORF">SAMN05421773_12617</name>
</gene>
<dbReference type="EMBL" id="FOLM01000026">
    <property type="protein sequence ID" value="SFD73046.1"/>
    <property type="molecule type" value="Genomic_DNA"/>
</dbReference>
<sequence>MRELIRWCLDWVKELLGPGTGRRRAGASPLRPVAARKVPPCRPSPGPRRRALYVPFGLPASLLPQRADLFGPLDGDGVRMIRPYVLPAEVRRAVLRAALDGIDVDSRRIHGAVPVAGAAR</sequence>